<dbReference type="PANTHER" id="PTHR33741:SF5">
    <property type="entry name" value="TRANSMEMBRANE PROTEIN DDB_G0269096-RELATED"/>
    <property type="match status" value="1"/>
</dbReference>
<dbReference type="Proteomes" id="UP001163828">
    <property type="component" value="Unassembled WGS sequence"/>
</dbReference>
<keyword evidence="2" id="KW-0472">Membrane</keyword>
<comment type="caution">
    <text evidence="4">The sequence shown here is derived from an EMBL/GenBank/DDBJ whole genome shotgun (WGS) entry which is preliminary data.</text>
</comment>
<feature type="domain" description="HPP transmembrane region" evidence="3">
    <location>
        <begin position="1"/>
        <end position="57"/>
    </location>
</feature>
<keyword evidence="2" id="KW-0812">Transmembrane</keyword>
<evidence type="ECO:0000256" key="2">
    <source>
        <dbReference type="SAM" id="Phobius"/>
    </source>
</evidence>
<sequence>MQMTTTTHPPAGATALLAAVSPEVYVMGWYYLPVVFLSSTLVLISALLVNNVQRRYPVFWFTPTPPAVAPAVPKSGPPLALADRDDGDLEKGVIGTPASSD</sequence>
<feature type="transmembrane region" description="Helical" evidence="2">
    <location>
        <begin position="29"/>
        <end position="49"/>
    </location>
</feature>
<protein>
    <recommendedName>
        <fullName evidence="3">HPP transmembrane region domain-containing protein</fullName>
    </recommendedName>
</protein>
<evidence type="ECO:0000256" key="1">
    <source>
        <dbReference type="SAM" id="MobiDB-lite"/>
    </source>
</evidence>
<dbReference type="EMBL" id="MU790700">
    <property type="protein sequence ID" value="KAJ3994490.1"/>
    <property type="molecule type" value="Genomic_DNA"/>
</dbReference>
<dbReference type="InterPro" id="IPR058581">
    <property type="entry name" value="TM_HPP"/>
</dbReference>
<keyword evidence="5" id="KW-1185">Reference proteome</keyword>
<evidence type="ECO:0000313" key="4">
    <source>
        <dbReference type="EMBL" id="KAJ3994490.1"/>
    </source>
</evidence>
<gene>
    <name evidence="4" type="ORF">F5050DRAFT_1773890</name>
</gene>
<evidence type="ECO:0000313" key="5">
    <source>
        <dbReference type="Proteomes" id="UP001163828"/>
    </source>
</evidence>
<accession>A0ABQ8Q7K8</accession>
<proteinExistence type="predicted"/>
<dbReference type="InterPro" id="IPR007065">
    <property type="entry name" value="HPP"/>
</dbReference>
<keyword evidence="2" id="KW-1133">Transmembrane helix</keyword>
<feature type="region of interest" description="Disordered" evidence="1">
    <location>
        <begin position="72"/>
        <end position="101"/>
    </location>
</feature>
<name>A0ABQ8Q7K8_9AGAR</name>
<dbReference type="Pfam" id="PF04982">
    <property type="entry name" value="TM_HPP"/>
    <property type="match status" value="1"/>
</dbReference>
<evidence type="ECO:0000259" key="3">
    <source>
        <dbReference type="Pfam" id="PF04982"/>
    </source>
</evidence>
<dbReference type="PANTHER" id="PTHR33741">
    <property type="entry name" value="TRANSMEMBRANE PROTEIN DDB_G0269096-RELATED"/>
    <property type="match status" value="1"/>
</dbReference>
<organism evidence="4 5">
    <name type="scientific">Lentinula boryana</name>
    <dbReference type="NCBI Taxonomy" id="40481"/>
    <lineage>
        <taxon>Eukaryota</taxon>
        <taxon>Fungi</taxon>
        <taxon>Dikarya</taxon>
        <taxon>Basidiomycota</taxon>
        <taxon>Agaricomycotina</taxon>
        <taxon>Agaricomycetes</taxon>
        <taxon>Agaricomycetidae</taxon>
        <taxon>Agaricales</taxon>
        <taxon>Marasmiineae</taxon>
        <taxon>Omphalotaceae</taxon>
        <taxon>Lentinula</taxon>
    </lineage>
</organism>
<reference evidence="4" key="1">
    <citation type="submission" date="2022-08" db="EMBL/GenBank/DDBJ databases">
        <authorList>
            <consortium name="DOE Joint Genome Institute"/>
            <person name="Min B."/>
            <person name="Riley R."/>
            <person name="Sierra-Patev S."/>
            <person name="Naranjo-Ortiz M."/>
            <person name="Looney B."/>
            <person name="Konkel Z."/>
            <person name="Slot J.C."/>
            <person name="Sakamoto Y."/>
            <person name="Steenwyk J.L."/>
            <person name="Rokas A."/>
            <person name="Carro J."/>
            <person name="Camarero S."/>
            <person name="Ferreira P."/>
            <person name="Molpeceres G."/>
            <person name="Ruiz-Duenas F.J."/>
            <person name="Serrano A."/>
            <person name="Henrissat B."/>
            <person name="Drula E."/>
            <person name="Hughes K.W."/>
            <person name="Mata J.L."/>
            <person name="Ishikawa N.K."/>
            <person name="Vargas-Isla R."/>
            <person name="Ushijima S."/>
            <person name="Smith C.A."/>
            <person name="Ahrendt S."/>
            <person name="Andreopoulos W."/>
            <person name="He G."/>
            <person name="Labutti K."/>
            <person name="Lipzen A."/>
            <person name="Ng V."/>
            <person name="Sandor L."/>
            <person name="Barry K."/>
            <person name="Martinez A.T."/>
            <person name="Xiao Y."/>
            <person name="Gibbons J.G."/>
            <person name="Terashima K."/>
            <person name="Hibbett D.S."/>
            <person name="Grigoriev I.V."/>
        </authorList>
    </citation>
    <scope>NUCLEOTIDE SEQUENCE</scope>
    <source>
        <strain evidence="4">TFB10827</strain>
    </source>
</reference>